<evidence type="ECO:0000256" key="6">
    <source>
        <dbReference type="SAM" id="MobiDB-lite"/>
    </source>
</evidence>
<dbReference type="AlphaFoldDB" id="A0A9P8NYL7"/>
<dbReference type="Pfam" id="PF00096">
    <property type="entry name" value="zf-C2H2"/>
    <property type="match status" value="2"/>
</dbReference>
<name>A0A9P8NYL7_9ASCO</name>
<evidence type="ECO:0000259" key="7">
    <source>
        <dbReference type="PROSITE" id="PS50157"/>
    </source>
</evidence>
<proteinExistence type="predicted"/>
<evidence type="ECO:0000256" key="1">
    <source>
        <dbReference type="ARBA" id="ARBA00022723"/>
    </source>
</evidence>
<dbReference type="RefSeq" id="XP_046058715.1">
    <property type="nucleotide sequence ID" value="XM_046207739.1"/>
</dbReference>
<dbReference type="PANTHER" id="PTHR24379:SF121">
    <property type="entry name" value="C2H2-TYPE DOMAIN-CONTAINING PROTEIN"/>
    <property type="match status" value="1"/>
</dbReference>
<protein>
    <recommendedName>
        <fullName evidence="7">C2H2-type domain-containing protein</fullName>
    </recommendedName>
</protein>
<organism evidence="8 9">
    <name type="scientific">Ogataea philodendri</name>
    <dbReference type="NCBI Taxonomy" id="1378263"/>
    <lineage>
        <taxon>Eukaryota</taxon>
        <taxon>Fungi</taxon>
        <taxon>Dikarya</taxon>
        <taxon>Ascomycota</taxon>
        <taxon>Saccharomycotina</taxon>
        <taxon>Pichiomycetes</taxon>
        <taxon>Pichiales</taxon>
        <taxon>Pichiaceae</taxon>
        <taxon>Ogataea</taxon>
    </lineage>
</organism>
<dbReference type="SUPFAM" id="SSF57667">
    <property type="entry name" value="beta-beta-alpha zinc fingers"/>
    <property type="match status" value="1"/>
</dbReference>
<reference evidence="8" key="1">
    <citation type="journal article" date="2021" name="Open Biol.">
        <title>Shared evolutionary footprints suggest mitochondrial oxidative damage underlies multiple complex I losses in fungi.</title>
        <authorList>
            <person name="Schikora-Tamarit M.A."/>
            <person name="Marcet-Houben M."/>
            <person name="Nosek J."/>
            <person name="Gabaldon T."/>
        </authorList>
    </citation>
    <scope>NUCLEOTIDE SEQUENCE</scope>
    <source>
        <strain evidence="8">CBS6075</strain>
    </source>
</reference>
<keyword evidence="2" id="KW-0677">Repeat</keyword>
<dbReference type="EMBL" id="JAEUBE010000439">
    <property type="protein sequence ID" value="KAH3661602.1"/>
    <property type="molecule type" value="Genomic_DNA"/>
</dbReference>
<dbReference type="PROSITE" id="PS50157">
    <property type="entry name" value="ZINC_FINGER_C2H2_2"/>
    <property type="match status" value="2"/>
</dbReference>
<evidence type="ECO:0000256" key="5">
    <source>
        <dbReference type="PROSITE-ProRule" id="PRU00042"/>
    </source>
</evidence>
<dbReference type="PANTHER" id="PTHR24379">
    <property type="entry name" value="KRAB AND ZINC FINGER DOMAIN-CONTAINING"/>
    <property type="match status" value="1"/>
</dbReference>
<sequence>MTTPFKEQEPDLVRTYEFVGQIPLFHQLSDAYTLDSGPPAPDRYEDSASSSIPGSPYSTVSFAYSHQMTPMPSSTSSQPAEFPPPAHAAETASPSLNPPKRFVCTQCNSAFTRNSRLKEHYRKVHEGHKQVYQCDLCTKVLSSRENLNRHLIGHTDKYLCQYCGRRHDRSDRYQRHLVKCYQKFHNNS</sequence>
<feature type="region of interest" description="Disordered" evidence="6">
    <location>
        <begin position="68"/>
        <end position="97"/>
    </location>
</feature>
<keyword evidence="4" id="KW-0862">Zinc</keyword>
<keyword evidence="3 5" id="KW-0863">Zinc-finger</keyword>
<keyword evidence="1" id="KW-0479">Metal-binding</keyword>
<reference evidence="8" key="2">
    <citation type="submission" date="2021-01" db="EMBL/GenBank/DDBJ databases">
        <authorList>
            <person name="Schikora-Tamarit M.A."/>
        </authorList>
    </citation>
    <scope>NUCLEOTIDE SEQUENCE</scope>
    <source>
        <strain evidence="8">CBS6075</strain>
    </source>
</reference>
<dbReference type="Proteomes" id="UP000769157">
    <property type="component" value="Unassembled WGS sequence"/>
</dbReference>
<dbReference type="InterPro" id="IPR013087">
    <property type="entry name" value="Znf_C2H2_type"/>
</dbReference>
<comment type="caution">
    <text evidence="8">The sequence shown here is derived from an EMBL/GenBank/DDBJ whole genome shotgun (WGS) entry which is preliminary data.</text>
</comment>
<feature type="compositionally biased region" description="Low complexity" evidence="6">
    <location>
        <begin position="68"/>
        <end position="80"/>
    </location>
</feature>
<accession>A0A9P8NYL7</accession>
<keyword evidence="9" id="KW-1185">Reference proteome</keyword>
<feature type="domain" description="C2H2-type" evidence="7">
    <location>
        <begin position="102"/>
        <end position="130"/>
    </location>
</feature>
<evidence type="ECO:0000256" key="2">
    <source>
        <dbReference type="ARBA" id="ARBA00022737"/>
    </source>
</evidence>
<evidence type="ECO:0000256" key="4">
    <source>
        <dbReference type="ARBA" id="ARBA00022833"/>
    </source>
</evidence>
<dbReference type="GO" id="GO:0008270">
    <property type="term" value="F:zinc ion binding"/>
    <property type="evidence" value="ECO:0007669"/>
    <property type="project" value="UniProtKB-KW"/>
</dbReference>
<evidence type="ECO:0000256" key="3">
    <source>
        <dbReference type="ARBA" id="ARBA00022771"/>
    </source>
</evidence>
<dbReference type="GeneID" id="70238414"/>
<evidence type="ECO:0000313" key="8">
    <source>
        <dbReference type="EMBL" id="KAH3661602.1"/>
    </source>
</evidence>
<feature type="region of interest" description="Disordered" evidence="6">
    <location>
        <begin position="33"/>
        <end position="53"/>
    </location>
</feature>
<gene>
    <name evidence="8" type="ORF">OGAPHI_006450</name>
</gene>
<dbReference type="OrthoDB" id="8922241at2759"/>
<dbReference type="Gene3D" id="3.30.160.60">
    <property type="entry name" value="Classic Zinc Finger"/>
    <property type="match status" value="2"/>
</dbReference>
<feature type="domain" description="C2H2-type" evidence="7">
    <location>
        <begin position="132"/>
        <end position="159"/>
    </location>
</feature>
<evidence type="ECO:0000313" key="9">
    <source>
        <dbReference type="Proteomes" id="UP000769157"/>
    </source>
</evidence>
<dbReference type="PROSITE" id="PS00028">
    <property type="entry name" value="ZINC_FINGER_C2H2_1"/>
    <property type="match status" value="2"/>
</dbReference>
<dbReference type="SMART" id="SM00355">
    <property type="entry name" value="ZnF_C2H2"/>
    <property type="match status" value="3"/>
</dbReference>
<dbReference type="InterPro" id="IPR036236">
    <property type="entry name" value="Znf_C2H2_sf"/>
</dbReference>